<comment type="subcellular location">
    <subcellularLocation>
        <location evidence="1">Cell membrane</location>
        <topology evidence="1">Peripheral membrane protein</topology>
    </subcellularLocation>
</comment>
<evidence type="ECO:0000256" key="4">
    <source>
        <dbReference type="ARBA" id="ARBA00022741"/>
    </source>
</evidence>
<dbReference type="Pfam" id="PF00005">
    <property type="entry name" value="ABC_tran"/>
    <property type="match status" value="1"/>
</dbReference>
<keyword evidence="5" id="KW-0067">ATP-binding</keyword>
<evidence type="ECO:0000256" key="1">
    <source>
        <dbReference type="ARBA" id="ARBA00004202"/>
    </source>
</evidence>
<dbReference type="PROSITE" id="PS50893">
    <property type="entry name" value="ABC_TRANSPORTER_2"/>
    <property type="match status" value="1"/>
</dbReference>
<evidence type="ECO:0000313" key="8">
    <source>
        <dbReference type="EMBL" id="KIE45959.1"/>
    </source>
</evidence>
<evidence type="ECO:0000256" key="3">
    <source>
        <dbReference type="ARBA" id="ARBA00022475"/>
    </source>
</evidence>
<dbReference type="STRING" id="29341.RSJ17_02495"/>
<dbReference type="RefSeq" id="WP_039634750.1">
    <property type="nucleotide sequence ID" value="NZ_AYSO01000018.1"/>
</dbReference>
<comment type="caution">
    <text evidence="8">The sequence shown here is derived from an EMBL/GenBank/DDBJ whole genome shotgun (WGS) entry which is preliminary data.</text>
</comment>
<dbReference type="InterPro" id="IPR003439">
    <property type="entry name" value="ABC_transporter-like_ATP-bd"/>
</dbReference>
<keyword evidence="2" id="KW-0813">Transport</keyword>
<dbReference type="PANTHER" id="PTHR42788">
    <property type="entry name" value="TAURINE IMPORT ATP-BINDING PROTEIN-RELATED"/>
    <property type="match status" value="1"/>
</dbReference>
<dbReference type="Proteomes" id="UP000031366">
    <property type="component" value="Unassembled WGS sequence"/>
</dbReference>
<evidence type="ECO:0000256" key="5">
    <source>
        <dbReference type="ARBA" id="ARBA00022840"/>
    </source>
</evidence>
<dbReference type="OrthoDB" id="9776369at2"/>
<gene>
    <name evidence="8" type="ORF">U732_2414</name>
</gene>
<organism evidence="8 9">
    <name type="scientific">Clostridium argentinense CDC 2741</name>
    <dbReference type="NCBI Taxonomy" id="1418104"/>
    <lineage>
        <taxon>Bacteria</taxon>
        <taxon>Bacillati</taxon>
        <taxon>Bacillota</taxon>
        <taxon>Clostridia</taxon>
        <taxon>Eubacteriales</taxon>
        <taxon>Clostridiaceae</taxon>
        <taxon>Clostridium</taxon>
    </lineage>
</organism>
<dbReference type="GO" id="GO:0016887">
    <property type="term" value="F:ATP hydrolysis activity"/>
    <property type="evidence" value="ECO:0007669"/>
    <property type="project" value="InterPro"/>
</dbReference>
<protein>
    <submittedName>
        <fullName evidence="8">ABC transporter family protein</fullName>
    </submittedName>
</protein>
<dbReference type="PROSITE" id="PS00211">
    <property type="entry name" value="ABC_TRANSPORTER_1"/>
    <property type="match status" value="1"/>
</dbReference>
<dbReference type="Gene3D" id="3.40.50.300">
    <property type="entry name" value="P-loop containing nucleotide triphosphate hydrolases"/>
    <property type="match status" value="1"/>
</dbReference>
<dbReference type="PANTHER" id="PTHR42788:SF7">
    <property type="entry name" value="NITRATE ABC TRANSPORTER ATP-BINDING PROTEIN"/>
    <property type="match status" value="1"/>
</dbReference>
<dbReference type="InterPro" id="IPR003593">
    <property type="entry name" value="AAA+_ATPase"/>
</dbReference>
<keyword evidence="6" id="KW-0472">Membrane</keyword>
<dbReference type="EMBL" id="AYSO01000018">
    <property type="protein sequence ID" value="KIE45959.1"/>
    <property type="molecule type" value="Genomic_DNA"/>
</dbReference>
<evidence type="ECO:0000256" key="2">
    <source>
        <dbReference type="ARBA" id="ARBA00022448"/>
    </source>
</evidence>
<dbReference type="SUPFAM" id="SSF52540">
    <property type="entry name" value="P-loop containing nucleoside triphosphate hydrolases"/>
    <property type="match status" value="1"/>
</dbReference>
<dbReference type="AlphaFoldDB" id="A0A0C1TZ97"/>
<proteinExistence type="predicted"/>
<dbReference type="InterPro" id="IPR027417">
    <property type="entry name" value="P-loop_NTPase"/>
</dbReference>
<keyword evidence="3" id="KW-1003">Cell membrane</keyword>
<evidence type="ECO:0000313" key="9">
    <source>
        <dbReference type="Proteomes" id="UP000031366"/>
    </source>
</evidence>
<dbReference type="SMART" id="SM00382">
    <property type="entry name" value="AAA"/>
    <property type="match status" value="1"/>
</dbReference>
<sequence length="264" mass="29322">MLQINNLYKVFNSNTVNEKVIFDKFNLNVEKEEFITIIGSNGAGKSTLMNIISGAIALDDGTIVLNDKDISTMAEYKRSKVIGRVFQNPSSGVAPNMTILENMSMAQNKGNTFNLTNGISKKSIASFQEMLCKLNLGLENKINIKVGLLSGGQRQALSLIMAVMSKPQILLLDEHTAALDPKTSERINEITDEIIKEHKITTLMVTHNLNHAISMGNRLIMMHQGNIVLDVCKDEKRELTVNKLLSHFDNLQSEESLSDRVLFG</sequence>
<dbReference type="GO" id="GO:0005886">
    <property type="term" value="C:plasma membrane"/>
    <property type="evidence" value="ECO:0007669"/>
    <property type="project" value="UniProtKB-SubCell"/>
</dbReference>
<keyword evidence="9" id="KW-1185">Reference proteome</keyword>
<dbReference type="InterPro" id="IPR017871">
    <property type="entry name" value="ABC_transporter-like_CS"/>
</dbReference>
<feature type="domain" description="ABC transporter" evidence="7">
    <location>
        <begin position="2"/>
        <end position="249"/>
    </location>
</feature>
<reference evidence="8 9" key="1">
    <citation type="journal article" date="2015" name="Infect. Genet. Evol.">
        <title>Genomic sequences of six botulinum neurotoxin-producing strains representing three clostridial species illustrate the mobility and diversity of botulinum neurotoxin genes.</title>
        <authorList>
            <person name="Smith T.J."/>
            <person name="Hill K.K."/>
            <person name="Xie G."/>
            <person name="Foley B.T."/>
            <person name="Williamson C.H."/>
            <person name="Foster J.T."/>
            <person name="Johnson S.L."/>
            <person name="Chertkov O."/>
            <person name="Teshima H."/>
            <person name="Gibbons H.S."/>
            <person name="Johnsky L.A."/>
            <person name="Karavis M.A."/>
            <person name="Smith L.A."/>
        </authorList>
    </citation>
    <scope>NUCLEOTIDE SEQUENCE [LARGE SCALE GENOMIC DNA]</scope>
    <source>
        <strain evidence="8 9">CDC 2741</strain>
    </source>
</reference>
<accession>A0A0C1TZ97</accession>
<name>A0A0C1TZ97_9CLOT</name>
<dbReference type="GO" id="GO:0005524">
    <property type="term" value="F:ATP binding"/>
    <property type="evidence" value="ECO:0007669"/>
    <property type="project" value="UniProtKB-KW"/>
</dbReference>
<evidence type="ECO:0000259" key="7">
    <source>
        <dbReference type="PROSITE" id="PS50893"/>
    </source>
</evidence>
<keyword evidence="4" id="KW-0547">Nucleotide-binding</keyword>
<dbReference type="InterPro" id="IPR050166">
    <property type="entry name" value="ABC_transporter_ATP-bind"/>
</dbReference>
<evidence type="ECO:0000256" key="6">
    <source>
        <dbReference type="ARBA" id="ARBA00023136"/>
    </source>
</evidence>